<proteinExistence type="predicted"/>
<gene>
    <name evidence="1" type="ORF">GSMUA_165070.1</name>
</gene>
<protein>
    <submittedName>
        <fullName evidence="1">(wild Malaysian banana) hypothetical protein</fullName>
    </submittedName>
</protein>
<name>A0A804JHW2_MUSAM</name>
<dbReference type="EMBL" id="HG996471">
    <property type="protein sequence ID" value="CAG1846712.1"/>
    <property type="molecule type" value="Genomic_DNA"/>
</dbReference>
<reference evidence="1" key="1">
    <citation type="submission" date="2021-03" db="EMBL/GenBank/DDBJ databases">
        <authorList>
            <consortium name="Genoscope - CEA"/>
            <person name="William W."/>
        </authorList>
    </citation>
    <scope>NUCLEOTIDE SEQUENCE</scope>
    <source>
        <strain evidence="1">Doubled-haploid Pahang</strain>
    </source>
</reference>
<evidence type="ECO:0000313" key="2">
    <source>
        <dbReference type="EnsemblPlants" id="Ma06_p19110.1"/>
    </source>
</evidence>
<organism evidence="2 3">
    <name type="scientific">Musa acuminata subsp. malaccensis</name>
    <name type="common">Wild banana</name>
    <name type="synonym">Musa malaccensis</name>
    <dbReference type="NCBI Taxonomy" id="214687"/>
    <lineage>
        <taxon>Eukaryota</taxon>
        <taxon>Viridiplantae</taxon>
        <taxon>Streptophyta</taxon>
        <taxon>Embryophyta</taxon>
        <taxon>Tracheophyta</taxon>
        <taxon>Spermatophyta</taxon>
        <taxon>Magnoliopsida</taxon>
        <taxon>Liliopsida</taxon>
        <taxon>Zingiberales</taxon>
        <taxon>Musaceae</taxon>
        <taxon>Musa</taxon>
    </lineage>
</organism>
<sequence>MSPTLIHGSGLRVRNGIRFGLVRPNMTRDLDSLMVAHFNVIGSVILEFGSDPDLVRSVLDGEGRGTARPIPPERMRVQGDLRGCRSRSSTVGANRTSSVSWLGSMMRPASTWTSSSRFRIMKVDIAFPSTLCLMKLVMLSATTFWQNMGLANNIAHAYICWQWFGRVEQQGDAVSFIRVVKAAQLLEDAEVKCQ</sequence>
<keyword evidence="3" id="KW-1185">Reference proteome</keyword>
<evidence type="ECO:0000313" key="1">
    <source>
        <dbReference type="EMBL" id="CAG1846712.1"/>
    </source>
</evidence>
<evidence type="ECO:0000313" key="3">
    <source>
        <dbReference type="Proteomes" id="UP000012960"/>
    </source>
</evidence>
<dbReference type="Gramene" id="Ma06_t19110.1">
    <property type="protein sequence ID" value="Ma06_p19110.1"/>
    <property type="gene ID" value="Ma06_g19110"/>
</dbReference>
<dbReference type="AlphaFoldDB" id="A0A804JHW2"/>
<dbReference type="InParanoid" id="A0A804JHW2"/>
<dbReference type="Proteomes" id="UP000012960">
    <property type="component" value="Unplaced"/>
</dbReference>
<dbReference type="EnsemblPlants" id="Ma06_t19110.1">
    <property type="protein sequence ID" value="Ma06_p19110.1"/>
    <property type="gene ID" value="Ma06_g19110"/>
</dbReference>
<accession>A0A804JHW2</accession>
<reference evidence="2" key="2">
    <citation type="submission" date="2021-05" db="UniProtKB">
        <authorList>
            <consortium name="EnsemblPlants"/>
        </authorList>
    </citation>
    <scope>IDENTIFICATION</scope>
    <source>
        <strain evidence="2">subsp. malaccensis</strain>
    </source>
</reference>